<dbReference type="AlphaFoldDB" id="A0AAE1V9G9"/>
<proteinExistence type="predicted"/>
<organism evidence="1 2">
    <name type="scientific">Anisodus tanguticus</name>
    <dbReference type="NCBI Taxonomy" id="243964"/>
    <lineage>
        <taxon>Eukaryota</taxon>
        <taxon>Viridiplantae</taxon>
        <taxon>Streptophyta</taxon>
        <taxon>Embryophyta</taxon>
        <taxon>Tracheophyta</taxon>
        <taxon>Spermatophyta</taxon>
        <taxon>Magnoliopsida</taxon>
        <taxon>eudicotyledons</taxon>
        <taxon>Gunneridae</taxon>
        <taxon>Pentapetalae</taxon>
        <taxon>asterids</taxon>
        <taxon>lamiids</taxon>
        <taxon>Solanales</taxon>
        <taxon>Solanaceae</taxon>
        <taxon>Solanoideae</taxon>
        <taxon>Hyoscyameae</taxon>
        <taxon>Anisodus</taxon>
    </lineage>
</organism>
<keyword evidence="2" id="KW-1185">Reference proteome</keyword>
<dbReference type="Gene3D" id="3.30.420.10">
    <property type="entry name" value="Ribonuclease H-like superfamily/Ribonuclease H"/>
    <property type="match status" value="1"/>
</dbReference>
<reference evidence="1" key="1">
    <citation type="submission" date="2023-12" db="EMBL/GenBank/DDBJ databases">
        <title>Genome assembly of Anisodus tanguticus.</title>
        <authorList>
            <person name="Wang Y.-J."/>
        </authorList>
    </citation>
    <scope>NUCLEOTIDE SEQUENCE</scope>
    <source>
        <strain evidence="1">KB-2021</strain>
        <tissue evidence="1">Leaf</tissue>
    </source>
</reference>
<dbReference type="InterPro" id="IPR043502">
    <property type="entry name" value="DNA/RNA_pol_sf"/>
</dbReference>
<evidence type="ECO:0000313" key="2">
    <source>
        <dbReference type="Proteomes" id="UP001291623"/>
    </source>
</evidence>
<name>A0AAE1V9G9_9SOLA</name>
<dbReference type="InterPro" id="IPR036397">
    <property type="entry name" value="RNaseH_sf"/>
</dbReference>
<dbReference type="Proteomes" id="UP001291623">
    <property type="component" value="Unassembled WGS sequence"/>
</dbReference>
<dbReference type="PANTHER" id="PTHR11439">
    <property type="entry name" value="GAG-POL-RELATED RETROTRANSPOSON"/>
    <property type="match status" value="1"/>
</dbReference>
<gene>
    <name evidence="1" type="ORF">RND71_028732</name>
</gene>
<dbReference type="PANTHER" id="PTHR11439:SF496">
    <property type="entry name" value="RNA-DIRECTED DNA POLYMERASE"/>
    <property type="match status" value="1"/>
</dbReference>
<protein>
    <submittedName>
        <fullName evidence="1">Uncharacterized protein</fullName>
    </submittedName>
</protein>
<dbReference type="GO" id="GO:0003676">
    <property type="term" value="F:nucleic acid binding"/>
    <property type="evidence" value="ECO:0007669"/>
    <property type="project" value="InterPro"/>
</dbReference>
<accession>A0AAE1V9G9</accession>
<dbReference type="SUPFAM" id="SSF56672">
    <property type="entry name" value="DNA/RNA polymerases"/>
    <property type="match status" value="1"/>
</dbReference>
<comment type="caution">
    <text evidence="1">The sequence shown here is derived from an EMBL/GenBank/DDBJ whole genome shotgun (WGS) entry which is preliminary data.</text>
</comment>
<dbReference type="CDD" id="cd09272">
    <property type="entry name" value="RNase_HI_RT_Ty1"/>
    <property type="match status" value="1"/>
</dbReference>
<evidence type="ECO:0000313" key="1">
    <source>
        <dbReference type="EMBL" id="KAK4353214.1"/>
    </source>
</evidence>
<sequence>MKRNTYTSAIGSIMYAMTCTRPDVAFALSMTCKFQQNSGKEHWKAVKNILKYLRRTKEYFLVYGGQEKVVVIGYTDASFQTDLDDFKSQSGYAFIFNGGVVSWKSSKQETTADLTTEAEYIVGSEASKEVVSIFEFLKELGVVPSASHPITIYCDNTGAIAQAKEPRSTNRNKHVQRKYHILREMVESKEIDLNYIPTDNNLADHLLNN</sequence>
<dbReference type="EMBL" id="JAVYJV010000015">
    <property type="protein sequence ID" value="KAK4353214.1"/>
    <property type="molecule type" value="Genomic_DNA"/>
</dbReference>